<proteinExistence type="inferred from homology"/>
<evidence type="ECO:0000313" key="6">
    <source>
        <dbReference type="Proteomes" id="UP001159042"/>
    </source>
</evidence>
<name>A0AAV8W9X4_9CUCU</name>
<dbReference type="GO" id="GO:0004090">
    <property type="term" value="F:carbonyl reductase (NADPH) activity"/>
    <property type="evidence" value="ECO:0007669"/>
    <property type="project" value="TreeGrafter"/>
</dbReference>
<dbReference type="Gene3D" id="3.40.50.720">
    <property type="entry name" value="NAD(P)-binding Rossmann-like Domain"/>
    <property type="match status" value="1"/>
</dbReference>
<reference evidence="5 6" key="1">
    <citation type="journal article" date="2023" name="Insect Mol. Biol.">
        <title>Genome sequencing provides insights into the evolution of gene families encoding plant cell wall-degrading enzymes in longhorned beetles.</title>
        <authorList>
            <person name="Shin N.R."/>
            <person name="Okamura Y."/>
            <person name="Kirsch R."/>
            <person name="Pauchet Y."/>
        </authorList>
    </citation>
    <scope>NUCLEOTIDE SEQUENCE [LARGE SCALE GENOMIC DNA]</scope>
    <source>
        <strain evidence="5">EAD_L_NR</strain>
    </source>
</reference>
<dbReference type="InterPro" id="IPR051737">
    <property type="entry name" value="L-xylulose/Carbonyl_redctase"/>
</dbReference>
<keyword evidence="6" id="KW-1185">Reference proteome</keyword>
<dbReference type="PRINTS" id="PR00081">
    <property type="entry name" value="GDHRDH"/>
</dbReference>
<keyword evidence="3" id="KW-0521">NADP</keyword>
<dbReference type="EMBL" id="JANEYG010000005">
    <property type="protein sequence ID" value="KAJ8923031.1"/>
    <property type="molecule type" value="Genomic_DNA"/>
</dbReference>
<dbReference type="Pfam" id="PF13561">
    <property type="entry name" value="adh_short_C2"/>
    <property type="match status" value="1"/>
</dbReference>
<dbReference type="InterPro" id="IPR036291">
    <property type="entry name" value="NAD(P)-bd_dom_sf"/>
</dbReference>
<dbReference type="PANTHER" id="PTHR44252">
    <property type="entry name" value="D-ERYTHRULOSE REDUCTASE"/>
    <property type="match status" value="1"/>
</dbReference>
<dbReference type="GO" id="GO:0006006">
    <property type="term" value="P:glucose metabolic process"/>
    <property type="evidence" value="ECO:0007669"/>
    <property type="project" value="TreeGrafter"/>
</dbReference>
<accession>A0AAV8W9X4</accession>
<keyword evidence="4" id="KW-0560">Oxidoreductase</keyword>
<evidence type="ECO:0000256" key="2">
    <source>
        <dbReference type="ARBA" id="ARBA00011881"/>
    </source>
</evidence>
<comment type="similarity">
    <text evidence="1">Belongs to the short-chain dehydrogenases/reductases (SDR) family.</text>
</comment>
<dbReference type="FunFam" id="3.40.50.720:FF:000214">
    <property type="entry name" value="L-xylulose reductase"/>
    <property type="match status" value="1"/>
</dbReference>
<evidence type="ECO:0000256" key="4">
    <source>
        <dbReference type="ARBA" id="ARBA00023002"/>
    </source>
</evidence>
<dbReference type="NCBIfam" id="NF005559">
    <property type="entry name" value="PRK07231.1"/>
    <property type="match status" value="1"/>
</dbReference>
<dbReference type="Proteomes" id="UP001159042">
    <property type="component" value="Unassembled WGS sequence"/>
</dbReference>
<dbReference type="InterPro" id="IPR020904">
    <property type="entry name" value="Sc_DH/Rdtase_CS"/>
</dbReference>
<comment type="subunit">
    <text evidence="2">Homotetramer.</text>
</comment>
<organism evidence="5 6">
    <name type="scientific">Exocentrus adspersus</name>
    <dbReference type="NCBI Taxonomy" id="1586481"/>
    <lineage>
        <taxon>Eukaryota</taxon>
        <taxon>Metazoa</taxon>
        <taxon>Ecdysozoa</taxon>
        <taxon>Arthropoda</taxon>
        <taxon>Hexapoda</taxon>
        <taxon>Insecta</taxon>
        <taxon>Pterygota</taxon>
        <taxon>Neoptera</taxon>
        <taxon>Endopterygota</taxon>
        <taxon>Coleoptera</taxon>
        <taxon>Polyphaga</taxon>
        <taxon>Cucujiformia</taxon>
        <taxon>Chrysomeloidea</taxon>
        <taxon>Cerambycidae</taxon>
        <taxon>Lamiinae</taxon>
        <taxon>Acanthocinini</taxon>
        <taxon>Exocentrus</taxon>
    </lineage>
</organism>
<dbReference type="GO" id="GO:0005997">
    <property type="term" value="P:xylulose metabolic process"/>
    <property type="evidence" value="ECO:0007669"/>
    <property type="project" value="TreeGrafter"/>
</dbReference>
<dbReference type="InterPro" id="IPR002347">
    <property type="entry name" value="SDR_fam"/>
</dbReference>
<evidence type="ECO:0008006" key="7">
    <source>
        <dbReference type="Google" id="ProtNLM"/>
    </source>
</evidence>
<dbReference type="SUPFAM" id="SSF51735">
    <property type="entry name" value="NAD(P)-binding Rossmann-fold domains"/>
    <property type="match status" value="1"/>
</dbReference>
<dbReference type="GO" id="GO:0050038">
    <property type="term" value="F:L-xylulose reductase (NADPH) activity"/>
    <property type="evidence" value="ECO:0007669"/>
    <property type="project" value="TreeGrafter"/>
</dbReference>
<dbReference type="PROSITE" id="PS00061">
    <property type="entry name" value="ADH_SHORT"/>
    <property type="match status" value="1"/>
</dbReference>
<gene>
    <name evidence="5" type="ORF">NQ315_001579</name>
</gene>
<evidence type="ECO:0000256" key="3">
    <source>
        <dbReference type="ARBA" id="ARBA00022857"/>
    </source>
</evidence>
<comment type="caution">
    <text evidence="5">The sequence shown here is derived from an EMBL/GenBank/DDBJ whole genome shotgun (WGS) entry which is preliminary data.</text>
</comment>
<evidence type="ECO:0000313" key="5">
    <source>
        <dbReference type="EMBL" id="KAJ8923031.1"/>
    </source>
</evidence>
<protein>
    <recommendedName>
        <fullName evidence="7">L-xylulose reductase</fullName>
    </recommendedName>
</protein>
<sequence length="244" mass="26131">MEIRFDGKRALVTGAASGIGRGIATELAKCGAQVVALDLLKDQLDKLKEEIPSIETIAVNLNDWKATEEAVKSACPIDLLVNNAGQGEILSLMEVTEANYNKIFNVNIKAVINVTRVFIQDLLRRDSPGAIVNVSSQASLAALPNHTLYCSSKAAVDGFTRAVAMDFGPKKIRINNVNPTVVMTELGRRFWSDPALSQPMLAKIPLGRFGEISDVVAAVLFLLSDQASLVSGICFPVDGGFLAC</sequence>
<dbReference type="PANTHER" id="PTHR44252:SF3">
    <property type="entry name" value="D-ERYTHRULOSE REDUCTASE-RELATED"/>
    <property type="match status" value="1"/>
</dbReference>
<evidence type="ECO:0000256" key="1">
    <source>
        <dbReference type="ARBA" id="ARBA00006484"/>
    </source>
</evidence>
<dbReference type="PRINTS" id="PR00080">
    <property type="entry name" value="SDRFAMILY"/>
</dbReference>
<dbReference type="AlphaFoldDB" id="A0AAV8W9X4"/>